<dbReference type="GO" id="GO:0030246">
    <property type="term" value="F:carbohydrate binding"/>
    <property type="evidence" value="ECO:0007669"/>
    <property type="project" value="InterPro"/>
</dbReference>
<dbReference type="InterPro" id="IPR008979">
    <property type="entry name" value="Galactose-bd-like_sf"/>
</dbReference>
<feature type="signal peptide" evidence="2">
    <location>
        <begin position="1"/>
        <end position="20"/>
    </location>
</feature>
<comment type="caution">
    <text evidence="5">The sequence shown here is derived from an EMBL/GenBank/DDBJ whole genome shotgun (WGS) entry which is preliminary data.</text>
</comment>
<evidence type="ECO:0000259" key="3">
    <source>
        <dbReference type="PROSITE" id="PS51175"/>
    </source>
</evidence>
<dbReference type="SUPFAM" id="SSF49785">
    <property type="entry name" value="Galactose-binding domain-like"/>
    <property type="match status" value="1"/>
</dbReference>
<dbReference type="GO" id="GO:0004553">
    <property type="term" value="F:hydrolase activity, hydrolyzing O-glycosyl compounds"/>
    <property type="evidence" value="ECO:0007669"/>
    <property type="project" value="InterPro"/>
</dbReference>
<dbReference type="InterPro" id="IPR016134">
    <property type="entry name" value="Dockerin_dom"/>
</dbReference>
<dbReference type="InterPro" id="IPR005084">
    <property type="entry name" value="CBM6"/>
</dbReference>
<evidence type="ECO:0000313" key="5">
    <source>
        <dbReference type="EMBL" id="MSS17115.1"/>
    </source>
</evidence>
<dbReference type="Gene3D" id="3.20.20.80">
    <property type="entry name" value="Glycosidases"/>
    <property type="match status" value="1"/>
</dbReference>
<dbReference type="InterPro" id="IPR002105">
    <property type="entry name" value="Dockerin_1_rpt"/>
</dbReference>
<dbReference type="CDD" id="cd14256">
    <property type="entry name" value="Dockerin_I"/>
    <property type="match status" value="1"/>
</dbReference>
<dbReference type="PROSITE" id="PS51175">
    <property type="entry name" value="CBM6"/>
    <property type="match status" value="1"/>
</dbReference>
<gene>
    <name evidence="5" type="ORF">FYJ29_04965</name>
</gene>
<dbReference type="RefSeq" id="WP_154326630.1">
    <property type="nucleotide sequence ID" value="NZ_VULT01000006.1"/>
</dbReference>
<sequence length="484" mass="53821">MKKILICILALLAVAPAAWGQMKKSAKRGVGENGLNHAPEVEALAPGVSWTYNWGTNPARYVASQLRPGGIMEFVPMCWNGGFSEQALRDSLSKYPGTRYLLGFNEPNFKAQANMTPEQAAQRWPALEAIARDYNLQLVAPALNFPDGPINDGVTYQPKEWLSKFVEAYKKLYGKEPRMDYVALHSYMNSHTAMMNFIDDFARTFGKKVWLTEFCSWEGTVDSVSQLNSMVLKVQDLELDTMVYRYAWFKAKGTETPPYYRLLVNQNLLTHQPAWGTLSQLGQVYVNMSSYDTTYFHPAGAVIAAKDWVNSTGPTLEVNTDTQSSQKIQVGSFDVNNWAEYLVDVPRAGSYTFSLRLASEEFLFSPKIRIFANGQKVAEQVLDATGSVGKWKTQTMKATLPAGHVRIRIVSGQSTNCKFNWFRFDSDAGGDINGDGQVNVTDVTALINKILGSAAYDDMLCDLNHDGLVNVSDVTALINIILSK</sequence>
<organism evidence="5 6">
    <name type="scientific">Sodaliphilus pleomorphus</name>
    <dbReference type="NCBI Taxonomy" id="2606626"/>
    <lineage>
        <taxon>Bacteria</taxon>
        <taxon>Pseudomonadati</taxon>
        <taxon>Bacteroidota</taxon>
        <taxon>Bacteroidia</taxon>
        <taxon>Bacteroidales</taxon>
        <taxon>Muribaculaceae</taxon>
        <taxon>Sodaliphilus</taxon>
    </lineage>
</organism>
<evidence type="ECO:0000313" key="6">
    <source>
        <dbReference type="Proteomes" id="UP000483362"/>
    </source>
</evidence>
<dbReference type="SMART" id="SM00606">
    <property type="entry name" value="CBD_IV"/>
    <property type="match status" value="1"/>
</dbReference>
<keyword evidence="6" id="KW-1185">Reference proteome</keyword>
<feature type="domain" description="Dockerin" evidence="4">
    <location>
        <begin position="425"/>
        <end position="484"/>
    </location>
</feature>
<protein>
    <submittedName>
        <fullName evidence="5">Carbohydrate-binding protein</fullName>
    </submittedName>
</protein>
<dbReference type="SUPFAM" id="SSF63446">
    <property type="entry name" value="Type I dockerin domain"/>
    <property type="match status" value="1"/>
</dbReference>
<dbReference type="PROSITE" id="PS51766">
    <property type="entry name" value="DOCKERIN"/>
    <property type="match status" value="1"/>
</dbReference>
<dbReference type="InterPro" id="IPR017853">
    <property type="entry name" value="GH"/>
</dbReference>
<dbReference type="InterPro" id="IPR036439">
    <property type="entry name" value="Dockerin_dom_sf"/>
</dbReference>
<dbReference type="PANTHER" id="PTHR34154:SF3">
    <property type="entry name" value="ALKALI-SENSITIVE LINKAGE PROTEIN 1"/>
    <property type="match status" value="1"/>
</dbReference>
<reference evidence="5 6" key="1">
    <citation type="submission" date="2019-08" db="EMBL/GenBank/DDBJ databases">
        <title>In-depth cultivation of the pig gut microbiome towards novel bacterial diversity and tailored functional studies.</title>
        <authorList>
            <person name="Wylensek D."/>
            <person name="Hitch T.C.A."/>
            <person name="Clavel T."/>
        </authorList>
    </citation>
    <scope>NUCLEOTIDE SEQUENCE [LARGE SCALE GENOMIC DNA]</scope>
    <source>
        <strain evidence="5 6">Oil-RF-744-WCA-WT-10</strain>
    </source>
</reference>
<dbReference type="Pfam" id="PF03422">
    <property type="entry name" value="CBM_6"/>
    <property type="match status" value="1"/>
</dbReference>
<evidence type="ECO:0000259" key="4">
    <source>
        <dbReference type="PROSITE" id="PS51766"/>
    </source>
</evidence>
<accession>A0A6L5XC75</accession>
<dbReference type="Gene3D" id="1.10.1330.10">
    <property type="entry name" value="Dockerin domain"/>
    <property type="match status" value="1"/>
</dbReference>
<evidence type="ECO:0000256" key="2">
    <source>
        <dbReference type="SAM" id="SignalP"/>
    </source>
</evidence>
<dbReference type="InterPro" id="IPR053183">
    <property type="entry name" value="ASL1"/>
</dbReference>
<dbReference type="Proteomes" id="UP000483362">
    <property type="component" value="Unassembled WGS sequence"/>
</dbReference>
<dbReference type="GO" id="GO:0000272">
    <property type="term" value="P:polysaccharide catabolic process"/>
    <property type="evidence" value="ECO:0007669"/>
    <property type="project" value="InterPro"/>
</dbReference>
<dbReference type="PROSITE" id="PS00018">
    <property type="entry name" value="EF_HAND_1"/>
    <property type="match status" value="2"/>
</dbReference>
<feature type="chain" id="PRO_5027123889" evidence="2">
    <location>
        <begin position="21"/>
        <end position="484"/>
    </location>
</feature>
<dbReference type="AlphaFoldDB" id="A0A6L5XC75"/>
<proteinExistence type="predicted"/>
<dbReference type="Pfam" id="PF11790">
    <property type="entry name" value="Glyco_hydro_cc"/>
    <property type="match status" value="1"/>
</dbReference>
<dbReference type="GO" id="GO:0071966">
    <property type="term" value="P:fungal-type cell wall polysaccharide metabolic process"/>
    <property type="evidence" value="ECO:0007669"/>
    <property type="project" value="TreeGrafter"/>
</dbReference>
<evidence type="ECO:0000256" key="1">
    <source>
        <dbReference type="ARBA" id="ARBA00022729"/>
    </source>
</evidence>
<keyword evidence="1 2" id="KW-0732">Signal</keyword>
<feature type="domain" description="CBM6" evidence="3">
    <location>
        <begin position="301"/>
        <end position="425"/>
    </location>
</feature>
<dbReference type="Gene3D" id="2.60.120.260">
    <property type="entry name" value="Galactose-binding domain-like"/>
    <property type="match status" value="1"/>
</dbReference>
<dbReference type="PANTHER" id="PTHR34154">
    <property type="entry name" value="ALKALI-SENSITIVE LINKAGE PROTEIN 1"/>
    <property type="match status" value="1"/>
</dbReference>
<name>A0A6L5XC75_9BACT</name>
<dbReference type="InterPro" id="IPR006584">
    <property type="entry name" value="Cellulose-bd_IV"/>
</dbReference>
<dbReference type="EMBL" id="VULT01000006">
    <property type="protein sequence ID" value="MSS17115.1"/>
    <property type="molecule type" value="Genomic_DNA"/>
</dbReference>
<dbReference type="InterPro" id="IPR024655">
    <property type="entry name" value="Asl1_glyco_hydro_catalytic"/>
</dbReference>
<dbReference type="InterPro" id="IPR018247">
    <property type="entry name" value="EF_Hand_1_Ca_BS"/>
</dbReference>
<dbReference type="SUPFAM" id="SSF51445">
    <property type="entry name" value="(Trans)glycosidases"/>
    <property type="match status" value="1"/>
</dbReference>
<dbReference type="Pfam" id="PF00404">
    <property type="entry name" value="Dockerin_1"/>
    <property type="match status" value="1"/>
</dbReference>